<dbReference type="Gene3D" id="3.20.20.10">
    <property type="entry name" value="Alanine racemase"/>
    <property type="match status" value="1"/>
</dbReference>
<reference evidence="5 6" key="1">
    <citation type="submission" date="2017-05" db="EMBL/GenBank/DDBJ databases">
        <title>Vagococcus spp. assemblies.</title>
        <authorList>
            <person name="Gulvik C.A."/>
        </authorList>
    </citation>
    <scope>NUCLEOTIDE SEQUENCE [LARGE SCALE GENOMIC DNA]</scope>
    <source>
        <strain evidence="5 6">CCUG 41755</strain>
    </source>
</reference>
<dbReference type="EMBL" id="NGJY01000001">
    <property type="protein sequence ID" value="RSU05124.1"/>
    <property type="molecule type" value="Genomic_DNA"/>
</dbReference>
<dbReference type="InterPro" id="IPR001608">
    <property type="entry name" value="Ala_racemase_N"/>
</dbReference>
<evidence type="ECO:0000256" key="3">
    <source>
        <dbReference type="ARBA" id="ARBA00023235"/>
    </source>
</evidence>
<dbReference type="Pfam" id="PF01168">
    <property type="entry name" value="Ala_racemase_N"/>
    <property type="match status" value="1"/>
</dbReference>
<dbReference type="CDD" id="cd06815">
    <property type="entry name" value="PLPDE_III_AR_like_1"/>
    <property type="match status" value="1"/>
</dbReference>
<dbReference type="AlphaFoldDB" id="A0A430AD22"/>
<organism evidence="5 6">
    <name type="scientific">Vagococcus fessus</name>
    <dbReference type="NCBI Taxonomy" id="120370"/>
    <lineage>
        <taxon>Bacteria</taxon>
        <taxon>Bacillati</taxon>
        <taxon>Bacillota</taxon>
        <taxon>Bacilli</taxon>
        <taxon>Lactobacillales</taxon>
        <taxon>Enterococcaceae</taxon>
        <taxon>Vagococcus</taxon>
    </lineage>
</organism>
<keyword evidence="2" id="KW-0663">Pyridoxal phosphate</keyword>
<dbReference type="RefSeq" id="WP_126831011.1">
    <property type="nucleotide sequence ID" value="NZ_CBCRYB010000003.1"/>
</dbReference>
<evidence type="ECO:0000313" key="6">
    <source>
        <dbReference type="Proteomes" id="UP000287101"/>
    </source>
</evidence>
<comment type="cofactor">
    <cofactor evidence="1">
        <name>pyridoxal 5'-phosphate</name>
        <dbReference type="ChEBI" id="CHEBI:597326"/>
    </cofactor>
</comment>
<sequence length="358" mass="40132">MKNPRIEVDLKKLEENISFLAEKVSSETISVMAVTKVFEAYPDIIELYNNCDNVTYLADSRIENIISYKDSPKQKVLIRIPMHSEIKEVIKYVDVSFNSEISTLMLLNEEAKKQGKIHQVVLMIDLGDLREGFFVKADLMEAVEVVQGLSNIKLNGLAVNLTCYGAIIPEEKTLERLVSYKNEIEDRFNVTLDIISGGNSSSIYLLDSVDQKLPAGISNLRIGEAFLFGRETAYGEEYKEMNGDVFTLITEVVEYKEKPSYPIGKIGVDAFGNAPQFVDKGDMVRGIVGIGKQDVEPTALSPIDKRLEIIGASSDHLIIDFTNAKEDYKVGSEIKFRVDYGSLLSCFTSKYVKKDFVK</sequence>
<proteinExistence type="predicted"/>
<feature type="domain" description="Alanine racemase N-terminal" evidence="4">
    <location>
        <begin position="8"/>
        <end position="207"/>
    </location>
</feature>
<name>A0A430AD22_9ENTE</name>
<evidence type="ECO:0000256" key="1">
    <source>
        <dbReference type="ARBA" id="ARBA00001933"/>
    </source>
</evidence>
<dbReference type="SUPFAM" id="SSF51419">
    <property type="entry name" value="PLP-binding barrel"/>
    <property type="match status" value="1"/>
</dbReference>
<dbReference type="PANTHER" id="PTHR30511">
    <property type="entry name" value="ALANINE RACEMASE"/>
    <property type="match status" value="1"/>
</dbReference>
<evidence type="ECO:0000313" key="5">
    <source>
        <dbReference type="EMBL" id="RSU05124.1"/>
    </source>
</evidence>
<keyword evidence="3" id="KW-0413">Isomerase</keyword>
<dbReference type="InterPro" id="IPR029066">
    <property type="entry name" value="PLP-binding_barrel"/>
</dbReference>
<dbReference type="InterPro" id="IPR000821">
    <property type="entry name" value="Ala_racemase"/>
</dbReference>
<evidence type="ECO:0000256" key="2">
    <source>
        <dbReference type="ARBA" id="ARBA00022898"/>
    </source>
</evidence>
<dbReference type="PANTHER" id="PTHR30511:SF3">
    <property type="entry name" value="LYSINE RACEMASE"/>
    <property type="match status" value="1"/>
</dbReference>
<gene>
    <name evidence="5" type="ORF">CBF31_03665</name>
</gene>
<comment type="caution">
    <text evidence="5">The sequence shown here is derived from an EMBL/GenBank/DDBJ whole genome shotgun (WGS) entry which is preliminary data.</text>
</comment>
<dbReference type="NCBIfam" id="NF040742">
    <property type="entry name" value="racem_Orr"/>
    <property type="match status" value="1"/>
</dbReference>
<dbReference type="GO" id="GO:0030170">
    <property type="term" value="F:pyridoxal phosphate binding"/>
    <property type="evidence" value="ECO:0007669"/>
    <property type="project" value="TreeGrafter"/>
</dbReference>
<evidence type="ECO:0000259" key="4">
    <source>
        <dbReference type="Pfam" id="PF01168"/>
    </source>
</evidence>
<keyword evidence="6" id="KW-1185">Reference proteome</keyword>
<dbReference type="GO" id="GO:0008784">
    <property type="term" value="F:alanine racemase activity"/>
    <property type="evidence" value="ECO:0007669"/>
    <property type="project" value="TreeGrafter"/>
</dbReference>
<protein>
    <submittedName>
        <fullName evidence="5">Alanine racemase</fullName>
    </submittedName>
</protein>
<dbReference type="GO" id="GO:0005829">
    <property type="term" value="C:cytosol"/>
    <property type="evidence" value="ECO:0007669"/>
    <property type="project" value="TreeGrafter"/>
</dbReference>
<dbReference type="OrthoDB" id="504078at2"/>
<accession>A0A430AD22</accession>
<dbReference type="Proteomes" id="UP000287101">
    <property type="component" value="Unassembled WGS sequence"/>
</dbReference>